<sequence length="142" mass="16529">MGFKALEFSFTHYIYVCVFVFVCLFVLGFFLPDLSRLFSSMENIPKKRKSCYRLRQQSESNEKKRRYARNISTRRVGPRIEPSKPVGCGHWHGRNSGYLPKLPYRTNHNVSRAPCQYFCSVSGKMKSSFTVKGEWELVAAEK</sequence>
<evidence type="ECO:0000313" key="1">
    <source>
        <dbReference type="EMBL" id="KAF2475622.1"/>
    </source>
</evidence>
<dbReference type="Proteomes" id="UP000799755">
    <property type="component" value="Unassembled WGS sequence"/>
</dbReference>
<name>A0ACB6R953_9PLEO</name>
<comment type="caution">
    <text evidence="1">The sequence shown here is derived from an EMBL/GenBank/DDBJ whole genome shotgun (WGS) entry which is preliminary data.</text>
</comment>
<accession>A0ACB6R953</accession>
<dbReference type="EMBL" id="MU003495">
    <property type="protein sequence ID" value="KAF2475622.1"/>
    <property type="molecule type" value="Genomic_DNA"/>
</dbReference>
<organism evidence="1 2">
    <name type="scientific">Lindgomyces ingoldianus</name>
    <dbReference type="NCBI Taxonomy" id="673940"/>
    <lineage>
        <taxon>Eukaryota</taxon>
        <taxon>Fungi</taxon>
        <taxon>Dikarya</taxon>
        <taxon>Ascomycota</taxon>
        <taxon>Pezizomycotina</taxon>
        <taxon>Dothideomycetes</taxon>
        <taxon>Pleosporomycetidae</taxon>
        <taxon>Pleosporales</taxon>
        <taxon>Lindgomycetaceae</taxon>
        <taxon>Lindgomyces</taxon>
    </lineage>
</organism>
<gene>
    <name evidence="1" type="ORF">BDR25DRAFT_86848</name>
</gene>
<proteinExistence type="predicted"/>
<evidence type="ECO:0000313" key="2">
    <source>
        <dbReference type="Proteomes" id="UP000799755"/>
    </source>
</evidence>
<protein>
    <submittedName>
        <fullName evidence="1">Uncharacterized protein</fullName>
    </submittedName>
</protein>
<feature type="non-terminal residue" evidence="1">
    <location>
        <position position="142"/>
    </location>
</feature>
<keyword evidence="2" id="KW-1185">Reference proteome</keyword>
<reference evidence="1" key="1">
    <citation type="journal article" date="2020" name="Stud. Mycol.">
        <title>101 Dothideomycetes genomes: a test case for predicting lifestyles and emergence of pathogens.</title>
        <authorList>
            <person name="Haridas S."/>
            <person name="Albert R."/>
            <person name="Binder M."/>
            <person name="Bloem J."/>
            <person name="Labutti K."/>
            <person name="Salamov A."/>
            <person name="Andreopoulos B."/>
            <person name="Baker S."/>
            <person name="Barry K."/>
            <person name="Bills G."/>
            <person name="Bluhm B."/>
            <person name="Cannon C."/>
            <person name="Castanera R."/>
            <person name="Culley D."/>
            <person name="Daum C."/>
            <person name="Ezra D."/>
            <person name="Gonzalez J."/>
            <person name="Henrissat B."/>
            <person name="Kuo A."/>
            <person name="Liang C."/>
            <person name="Lipzen A."/>
            <person name="Lutzoni F."/>
            <person name="Magnuson J."/>
            <person name="Mondo S."/>
            <person name="Nolan M."/>
            <person name="Ohm R."/>
            <person name="Pangilinan J."/>
            <person name="Park H.-J."/>
            <person name="Ramirez L."/>
            <person name="Alfaro M."/>
            <person name="Sun H."/>
            <person name="Tritt A."/>
            <person name="Yoshinaga Y."/>
            <person name="Zwiers L.-H."/>
            <person name="Turgeon B."/>
            <person name="Goodwin S."/>
            <person name="Spatafora J."/>
            <person name="Crous P."/>
            <person name="Grigoriev I."/>
        </authorList>
    </citation>
    <scope>NUCLEOTIDE SEQUENCE</scope>
    <source>
        <strain evidence="1">ATCC 200398</strain>
    </source>
</reference>